<dbReference type="Proteomes" id="UP000887565">
    <property type="component" value="Unplaced"/>
</dbReference>
<proteinExistence type="predicted"/>
<dbReference type="WBParaSite" id="nRc.2.0.1.t39916-RA">
    <property type="protein sequence ID" value="nRc.2.0.1.t39916-RA"/>
    <property type="gene ID" value="nRc.2.0.1.g39916"/>
</dbReference>
<sequence length="312" mass="35249">MIPMHISSETSPELQARINPKFWEKRVEKGFFSSRSGLKGITGFSGIPLADDLGIFFGRKYLADQMDYNFLHGDRLLEYGVGYDNDCMEQPLQWFEDPKPLICVTWILSLAITLAQCLLVCYLEFDPGTLSFHRFCPNKIYTVILNAFGLINLILIISPYLFIIREGTVPASSPGNDECHYINKRKTRNNSKTTPDFKAEHFWEMLTTHNMELQVLVPGTCVIFSGLLCLICLILPMASRAAKKSKAVGCNTIFYKLLLSILIGDALHLIALVTLNSLTLCTWSLVENVWSVKWTIIFVMGIGYRNMVLGTI</sequence>
<feature type="transmembrane region" description="Helical" evidence="1">
    <location>
        <begin position="290"/>
        <end position="308"/>
    </location>
</feature>
<feature type="transmembrane region" description="Helical" evidence="1">
    <location>
        <begin position="143"/>
        <end position="164"/>
    </location>
</feature>
<feature type="transmembrane region" description="Helical" evidence="1">
    <location>
        <begin position="104"/>
        <end position="123"/>
    </location>
</feature>
<evidence type="ECO:0000313" key="3">
    <source>
        <dbReference type="WBParaSite" id="nRc.2.0.1.t39916-RA"/>
    </source>
</evidence>
<dbReference type="AlphaFoldDB" id="A0A915KMB3"/>
<keyword evidence="1" id="KW-1133">Transmembrane helix</keyword>
<reference evidence="3" key="1">
    <citation type="submission" date="2022-11" db="UniProtKB">
        <authorList>
            <consortium name="WormBaseParasite"/>
        </authorList>
    </citation>
    <scope>IDENTIFICATION</scope>
</reference>
<keyword evidence="1" id="KW-0472">Membrane</keyword>
<evidence type="ECO:0000256" key="1">
    <source>
        <dbReference type="SAM" id="Phobius"/>
    </source>
</evidence>
<feature type="transmembrane region" description="Helical" evidence="1">
    <location>
        <begin position="257"/>
        <end position="278"/>
    </location>
</feature>
<evidence type="ECO:0000313" key="2">
    <source>
        <dbReference type="Proteomes" id="UP000887565"/>
    </source>
</evidence>
<keyword evidence="2" id="KW-1185">Reference proteome</keyword>
<accession>A0A915KMB3</accession>
<organism evidence="2 3">
    <name type="scientific">Romanomermis culicivorax</name>
    <name type="common">Nematode worm</name>
    <dbReference type="NCBI Taxonomy" id="13658"/>
    <lineage>
        <taxon>Eukaryota</taxon>
        <taxon>Metazoa</taxon>
        <taxon>Ecdysozoa</taxon>
        <taxon>Nematoda</taxon>
        <taxon>Enoplea</taxon>
        <taxon>Dorylaimia</taxon>
        <taxon>Mermithida</taxon>
        <taxon>Mermithoidea</taxon>
        <taxon>Mermithidae</taxon>
        <taxon>Romanomermis</taxon>
    </lineage>
</organism>
<feature type="transmembrane region" description="Helical" evidence="1">
    <location>
        <begin position="215"/>
        <end position="236"/>
    </location>
</feature>
<keyword evidence="1" id="KW-0812">Transmembrane</keyword>
<name>A0A915KMB3_ROMCU</name>
<protein>
    <submittedName>
        <fullName evidence="3">G-protein coupled receptors family 1 profile domain-containing protein</fullName>
    </submittedName>
</protein>